<evidence type="ECO:0000256" key="1">
    <source>
        <dbReference type="SAM" id="MobiDB-lite"/>
    </source>
</evidence>
<reference evidence="2" key="1">
    <citation type="journal article" date="2022" name="Int. J. Mol. Sci.">
        <title>Draft Genome of Tanacetum Coccineum: Genomic Comparison of Closely Related Tanacetum-Family Plants.</title>
        <authorList>
            <person name="Yamashiro T."/>
            <person name="Shiraishi A."/>
            <person name="Nakayama K."/>
            <person name="Satake H."/>
        </authorList>
    </citation>
    <scope>NUCLEOTIDE SEQUENCE</scope>
</reference>
<accession>A0ABQ5HLW5</accession>
<evidence type="ECO:0000313" key="2">
    <source>
        <dbReference type="EMBL" id="GJT88794.1"/>
    </source>
</evidence>
<reference evidence="2" key="2">
    <citation type="submission" date="2022-01" db="EMBL/GenBank/DDBJ databases">
        <authorList>
            <person name="Yamashiro T."/>
            <person name="Shiraishi A."/>
            <person name="Satake H."/>
            <person name="Nakayama K."/>
        </authorList>
    </citation>
    <scope>NUCLEOTIDE SEQUENCE</scope>
</reference>
<comment type="caution">
    <text evidence="2">The sequence shown here is derived from an EMBL/GenBank/DDBJ whole genome shotgun (WGS) entry which is preliminary data.</text>
</comment>
<organism evidence="2 3">
    <name type="scientific">Tanacetum coccineum</name>
    <dbReference type="NCBI Taxonomy" id="301880"/>
    <lineage>
        <taxon>Eukaryota</taxon>
        <taxon>Viridiplantae</taxon>
        <taxon>Streptophyta</taxon>
        <taxon>Embryophyta</taxon>
        <taxon>Tracheophyta</taxon>
        <taxon>Spermatophyta</taxon>
        <taxon>Magnoliopsida</taxon>
        <taxon>eudicotyledons</taxon>
        <taxon>Gunneridae</taxon>
        <taxon>Pentapetalae</taxon>
        <taxon>asterids</taxon>
        <taxon>campanulids</taxon>
        <taxon>Asterales</taxon>
        <taxon>Asteraceae</taxon>
        <taxon>Asteroideae</taxon>
        <taxon>Anthemideae</taxon>
        <taxon>Anthemidinae</taxon>
        <taxon>Tanacetum</taxon>
    </lineage>
</organism>
<keyword evidence="3" id="KW-1185">Reference proteome</keyword>
<feature type="compositionally biased region" description="Basic residues" evidence="1">
    <location>
        <begin position="70"/>
        <end position="81"/>
    </location>
</feature>
<evidence type="ECO:0000313" key="3">
    <source>
        <dbReference type="Proteomes" id="UP001151760"/>
    </source>
</evidence>
<dbReference type="Proteomes" id="UP001151760">
    <property type="component" value="Unassembled WGS sequence"/>
</dbReference>
<protein>
    <submittedName>
        <fullName evidence="2">Uncharacterized protein</fullName>
    </submittedName>
</protein>
<gene>
    <name evidence="2" type="ORF">Tco_1070511</name>
</gene>
<feature type="compositionally biased region" description="Polar residues" evidence="1">
    <location>
        <begin position="173"/>
        <end position="184"/>
    </location>
</feature>
<dbReference type="EMBL" id="BQNB010019765">
    <property type="protein sequence ID" value="GJT88794.1"/>
    <property type="molecule type" value="Genomic_DNA"/>
</dbReference>
<proteinExistence type="predicted"/>
<feature type="region of interest" description="Disordered" evidence="1">
    <location>
        <begin position="55"/>
        <end position="82"/>
    </location>
</feature>
<sequence>MVTPEIKRVDRYIRGLALRTKGMVTSSKPTFIQSVVSMANRLTHDAVRDGVFKKESTGNKRRVGDQSRNRGGRNKDKRQRTGRNFALIAPDQGKMQRQYAGRQPKSATCASGSFLVLTTSYTCTVPHTNHLECHVAASDWPAAMTWHATWHPRGKLGKLGSSSDQTTELDHGQQASVNVTNRAV</sequence>
<name>A0ABQ5HLW5_9ASTR</name>
<feature type="region of interest" description="Disordered" evidence="1">
    <location>
        <begin position="157"/>
        <end position="184"/>
    </location>
</feature>
<feature type="compositionally biased region" description="Basic and acidic residues" evidence="1">
    <location>
        <begin position="55"/>
        <end position="68"/>
    </location>
</feature>